<dbReference type="EMBL" id="SPVG01000162">
    <property type="protein sequence ID" value="TFW19767.1"/>
    <property type="molecule type" value="Genomic_DNA"/>
</dbReference>
<feature type="transmembrane region" description="Helical" evidence="1">
    <location>
        <begin position="398"/>
        <end position="416"/>
    </location>
</feature>
<evidence type="ECO:0008006" key="4">
    <source>
        <dbReference type="Google" id="ProtNLM"/>
    </source>
</evidence>
<feature type="transmembrane region" description="Helical" evidence="1">
    <location>
        <begin position="121"/>
        <end position="139"/>
    </location>
</feature>
<accession>A0A4Y9SCH0</accession>
<keyword evidence="1" id="KW-0472">Membrane</keyword>
<protein>
    <recommendedName>
        <fullName evidence="4">Glycosyltransferase RgtA/B/C/D-like domain-containing protein</fullName>
    </recommendedName>
</protein>
<reference evidence="2 3" key="1">
    <citation type="submission" date="2019-03" db="EMBL/GenBank/DDBJ databases">
        <title>Draft Genome Sequence of Duganella callidus sp. nov., a Novel Duganella Species Isolated from Cultivated Soil.</title>
        <authorList>
            <person name="Raths R."/>
            <person name="Peta V."/>
            <person name="Bucking H."/>
        </authorList>
    </citation>
    <scope>NUCLEOTIDE SEQUENCE [LARGE SCALE GENOMIC DNA]</scope>
    <source>
        <strain evidence="2 3">DN04</strain>
    </source>
</reference>
<dbReference type="Proteomes" id="UP000297729">
    <property type="component" value="Unassembled WGS sequence"/>
</dbReference>
<feature type="transmembrane region" description="Helical" evidence="1">
    <location>
        <begin position="228"/>
        <end position="247"/>
    </location>
</feature>
<dbReference type="RefSeq" id="WP_135202519.1">
    <property type="nucleotide sequence ID" value="NZ_SPVG01000162.1"/>
</dbReference>
<feature type="transmembrane region" description="Helical" evidence="1">
    <location>
        <begin position="301"/>
        <end position="324"/>
    </location>
</feature>
<keyword evidence="3" id="KW-1185">Reference proteome</keyword>
<sequence length="685" mass="74162">MLPRPAASGTVIQRWLPLLLCVNLLLLAFYLAIDYQLVYHSDAAVKNLLAQEIVETGQYFPRDWNYVNSDLWVLTTHTFIVPLLPFMANGYKAALISDLVTAALILHGSWLVTGLLEQSRLARLLGMAALSAGMSLIMAEHVYGQAAYGTIYYVACYLLYAYWRLSQAGGARARLLWGGATVALAILAFWANPQRALLSYGLPLLAAAAAQQGLEWRAAHGARRRVRWHQAGASAALLLGMAAGILANKLTLQHVMVSAGLTMLAWRDFDGMLHNLAGVAHGVLALLDGLPRLDGQVASLAGAYAAARLLGGVVLLAVLPWTLLKALEPRRGPRQLVVLFTAVSLGANLFVVLTTSLADMAAPEASVRYLVPSLLLMVPVMTGVLVDRRVLAPLPRAAGLAALALLATSAPTSYLYPYNEAMQLPMRRLSVQTPDQDVVNFLRDQGLRYGYATFWNANKLTVLSAGAVKVRPVTVEGGIPLPMRKLSSNRWYRPEAWQGETFVMLLDEELKALDQPRMAALAGAPRVLRFRNLTVLVYPANIASVLPKWDLRLRKPEHYPVYAGTPHMAGHFEPALAGMVAAPGEAGPLMFGPARTLPPGSYDIGFDVETTGAEGSEFGFVDAVTGGATVTHARQTITQAGRQHVVLRLDTATQLEQLELRAFSSGQGQFIVRGADIAPHSQEKH</sequence>
<keyword evidence="1" id="KW-0812">Transmembrane</keyword>
<name>A0A4Y9SCH0_9BURK</name>
<feature type="transmembrane region" description="Helical" evidence="1">
    <location>
        <begin position="175"/>
        <end position="191"/>
    </location>
</feature>
<evidence type="ECO:0000256" key="1">
    <source>
        <dbReference type="SAM" id="Phobius"/>
    </source>
</evidence>
<feature type="transmembrane region" description="Helical" evidence="1">
    <location>
        <begin position="145"/>
        <end position="163"/>
    </location>
</feature>
<keyword evidence="1" id="KW-1133">Transmembrane helix</keyword>
<evidence type="ECO:0000313" key="3">
    <source>
        <dbReference type="Proteomes" id="UP000297729"/>
    </source>
</evidence>
<organism evidence="2 3">
    <name type="scientific">Duganella callida</name>
    <dbReference type="NCBI Taxonomy" id="2561932"/>
    <lineage>
        <taxon>Bacteria</taxon>
        <taxon>Pseudomonadati</taxon>
        <taxon>Pseudomonadota</taxon>
        <taxon>Betaproteobacteria</taxon>
        <taxon>Burkholderiales</taxon>
        <taxon>Oxalobacteraceae</taxon>
        <taxon>Telluria group</taxon>
        <taxon>Duganella</taxon>
    </lineage>
</organism>
<feature type="transmembrane region" description="Helical" evidence="1">
    <location>
        <begin position="94"/>
        <end position="116"/>
    </location>
</feature>
<gene>
    <name evidence="2" type="ORF">E4L98_15830</name>
</gene>
<feature type="transmembrane region" description="Helical" evidence="1">
    <location>
        <begin position="12"/>
        <end position="33"/>
    </location>
</feature>
<comment type="caution">
    <text evidence="2">The sequence shown here is derived from an EMBL/GenBank/DDBJ whole genome shotgun (WGS) entry which is preliminary data.</text>
</comment>
<proteinExistence type="predicted"/>
<dbReference type="OrthoDB" id="7033276at2"/>
<feature type="transmembrane region" description="Helical" evidence="1">
    <location>
        <begin position="336"/>
        <end position="357"/>
    </location>
</feature>
<dbReference type="AlphaFoldDB" id="A0A4Y9SCH0"/>
<feature type="transmembrane region" description="Helical" evidence="1">
    <location>
        <begin position="369"/>
        <end position="386"/>
    </location>
</feature>
<evidence type="ECO:0000313" key="2">
    <source>
        <dbReference type="EMBL" id="TFW19767.1"/>
    </source>
</evidence>